<reference evidence="3 4" key="1">
    <citation type="submission" date="2016-10" db="EMBL/GenBank/DDBJ databases">
        <authorList>
            <person name="de Groot N.N."/>
        </authorList>
    </citation>
    <scope>NUCLEOTIDE SEQUENCE [LARGE SCALE GENOMIC DNA]</scope>
    <source>
        <strain evidence="3 4">CGMCC 1.10267</strain>
    </source>
</reference>
<dbReference type="RefSeq" id="WP_090593874.1">
    <property type="nucleotide sequence ID" value="NZ_FNCS01000003.1"/>
</dbReference>
<feature type="domain" description="HPt" evidence="2">
    <location>
        <begin position="41"/>
        <end position="117"/>
    </location>
</feature>
<dbReference type="Pfam" id="PF01627">
    <property type="entry name" value="Hpt"/>
    <property type="match status" value="1"/>
</dbReference>
<dbReference type="GO" id="GO:0000160">
    <property type="term" value="P:phosphorelay signal transduction system"/>
    <property type="evidence" value="ECO:0007669"/>
    <property type="project" value="UniProtKB-KW"/>
</dbReference>
<sequence>MVLPSPRPSLDSPRIDRTNRPIDLVHLARQTMGDRALEHEVLRMFSGQVTAYFDRVRASGDTYEITLGLHTLKGASRGVGAVTLAALSEAAEHEFRDSGALDDETLDDLAMAVAEVCAYISAIVED</sequence>
<dbReference type="AlphaFoldDB" id="A0A1G7UFG3"/>
<accession>A0A1G7UFG3</accession>
<protein>
    <submittedName>
        <fullName evidence="3">Hpt domain-containing protein</fullName>
    </submittedName>
</protein>
<gene>
    <name evidence="3" type="ORF">SAMN04487974_10334</name>
</gene>
<proteinExistence type="predicted"/>
<dbReference type="InterPro" id="IPR008207">
    <property type="entry name" value="Sig_transdc_His_kin_Hpt_dom"/>
</dbReference>
<dbReference type="STRING" id="440168.SAMN04487974_10334"/>
<dbReference type="SUPFAM" id="SSF47226">
    <property type="entry name" value="Histidine-containing phosphotransfer domain, HPT domain"/>
    <property type="match status" value="1"/>
</dbReference>
<evidence type="ECO:0000313" key="4">
    <source>
        <dbReference type="Proteomes" id="UP000199495"/>
    </source>
</evidence>
<dbReference type="GO" id="GO:0004672">
    <property type="term" value="F:protein kinase activity"/>
    <property type="evidence" value="ECO:0007669"/>
    <property type="project" value="UniProtKB-ARBA"/>
</dbReference>
<name>A0A1G7UFG3_9HYPH</name>
<dbReference type="Gene3D" id="1.20.120.160">
    <property type="entry name" value="HPT domain"/>
    <property type="match status" value="1"/>
</dbReference>
<dbReference type="InterPro" id="IPR036641">
    <property type="entry name" value="HPT_dom_sf"/>
</dbReference>
<keyword evidence="1" id="KW-0902">Two-component regulatory system</keyword>
<evidence type="ECO:0000313" key="3">
    <source>
        <dbReference type="EMBL" id="SDG46197.1"/>
    </source>
</evidence>
<organism evidence="3 4">
    <name type="scientific">Pelagibacterium luteolum</name>
    <dbReference type="NCBI Taxonomy" id="440168"/>
    <lineage>
        <taxon>Bacteria</taxon>
        <taxon>Pseudomonadati</taxon>
        <taxon>Pseudomonadota</taxon>
        <taxon>Alphaproteobacteria</taxon>
        <taxon>Hyphomicrobiales</taxon>
        <taxon>Devosiaceae</taxon>
        <taxon>Pelagibacterium</taxon>
    </lineage>
</organism>
<keyword evidence="4" id="KW-1185">Reference proteome</keyword>
<evidence type="ECO:0000256" key="1">
    <source>
        <dbReference type="ARBA" id="ARBA00023012"/>
    </source>
</evidence>
<evidence type="ECO:0000259" key="2">
    <source>
        <dbReference type="Pfam" id="PF01627"/>
    </source>
</evidence>
<dbReference type="OrthoDB" id="8454588at2"/>
<dbReference type="Proteomes" id="UP000199495">
    <property type="component" value="Unassembled WGS sequence"/>
</dbReference>
<dbReference type="EMBL" id="FNCS01000003">
    <property type="protein sequence ID" value="SDG46197.1"/>
    <property type="molecule type" value="Genomic_DNA"/>
</dbReference>